<evidence type="ECO:0000256" key="2">
    <source>
        <dbReference type="ARBA" id="ARBA00023015"/>
    </source>
</evidence>
<keyword evidence="3 5" id="KW-0238">DNA-binding</keyword>
<dbReference type="PROSITE" id="PS51755">
    <property type="entry name" value="OMPR_PHOB"/>
    <property type="match status" value="1"/>
</dbReference>
<dbReference type="SMART" id="SM00862">
    <property type="entry name" value="Trans_reg_C"/>
    <property type="match status" value="1"/>
</dbReference>
<dbReference type="InterPro" id="IPR051677">
    <property type="entry name" value="AfsR-DnrI-RedD_regulator"/>
</dbReference>
<comment type="similarity">
    <text evidence="1">Belongs to the AfsR/DnrI/RedD regulatory family.</text>
</comment>
<dbReference type="PANTHER" id="PTHR35807">
    <property type="entry name" value="TRANSCRIPTIONAL REGULATOR REDD-RELATED"/>
    <property type="match status" value="1"/>
</dbReference>
<dbReference type="PANTHER" id="PTHR35807:SF1">
    <property type="entry name" value="TRANSCRIPTIONAL REGULATOR REDD"/>
    <property type="match status" value="1"/>
</dbReference>
<feature type="DNA-binding region" description="OmpR/PhoB-type" evidence="5">
    <location>
        <begin position="6"/>
        <end position="111"/>
    </location>
</feature>
<dbReference type="CDD" id="cd15831">
    <property type="entry name" value="BTAD"/>
    <property type="match status" value="1"/>
</dbReference>
<evidence type="ECO:0000259" key="7">
    <source>
        <dbReference type="PROSITE" id="PS51755"/>
    </source>
</evidence>
<dbReference type="eggNOG" id="COG3629">
    <property type="taxonomic scope" value="Bacteria"/>
</dbReference>
<evidence type="ECO:0000313" key="9">
    <source>
        <dbReference type="Proteomes" id="UP000001219"/>
    </source>
</evidence>
<dbReference type="KEGG" id="gbr:Gbro_0749"/>
<dbReference type="Proteomes" id="UP000001219">
    <property type="component" value="Chromosome"/>
</dbReference>
<name>D0L2U0_GORB4</name>
<dbReference type="Gene3D" id="1.10.10.10">
    <property type="entry name" value="Winged helix-like DNA-binding domain superfamily/Winged helix DNA-binding domain"/>
    <property type="match status" value="1"/>
</dbReference>
<dbReference type="AlphaFoldDB" id="D0L2U0"/>
<dbReference type="InterPro" id="IPR005158">
    <property type="entry name" value="BTAD"/>
</dbReference>
<dbReference type="HOGENOM" id="CLU_006850_5_0_11"/>
<evidence type="ECO:0000256" key="6">
    <source>
        <dbReference type="SAM" id="MobiDB-lite"/>
    </source>
</evidence>
<dbReference type="STRING" id="526226.Gbro_0749"/>
<dbReference type="GO" id="GO:0000160">
    <property type="term" value="P:phosphorelay signal transduction system"/>
    <property type="evidence" value="ECO:0007669"/>
    <property type="project" value="InterPro"/>
</dbReference>
<dbReference type="InterPro" id="IPR001867">
    <property type="entry name" value="OmpR/PhoB-type_DNA-bd"/>
</dbReference>
<dbReference type="SUPFAM" id="SSF52540">
    <property type="entry name" value="P-loop containing nucleoside triphosphate hydrolases"/>
    <property type="match status" value="1"/>
</dbReference>
<sequence length="1090" mass="116647">MPADAAPAHDLDHHVSITMSGTVRVEVDGVVADIKSRRERAVLARLVAADGHVVSTDRLIDDLWNGEPPPKALAGLQVHVSNLRRILEPGRAPRTPARILVSEAPGYALRLPRDAVDLWRFDDLVTTPADDPAARYANSDAALALWRGEPFGAHATDEWARAETVRLGEVHLTAVEQRAAAALDLGRPTEVVAALTGLTDSHPTREEIFRLLALAQYRLGRQADALATLRTVRDYLSDELGVDPGPALRDLETAILQHDRALDAARQPTAASVPTPKPADAAGAGIEESAGREVELEKLMMHADTVRRTGLRIVWVTAEAGGGKSTLARGLVRRLRSAGWPVAVGHCPEVDGAPTAWAWREIIDALGHSHTADDPFTIAREVVAACQALSATSVDRYGILLVLDDVHRADSATLQVLRQAVTWLAEQPILVLATYRPSEAEVELQASGAALISVTADLLALSGLSDDGIRELAASAGLDPVDDATVELLRSRTDGNPLFVRELAKLVASRGPRDAQRAVPSGVRDVLLRRAERLPENAVTLLRLAAMCGREAAIDTLIALWPDDSGGEDAVLDAIDSAVVAGLLTATVDRVVFNHVLMREAIYDAIPALRRRRLHWRVLEHLRSTSDASVDELAHHAALGASPATTSEALSIVEDAARHRFGADDTAGLWRSAVDLHAMAGHDRDSAGASDKGAMVQSLCNLVTALAHSGVIGEARSRREEALTLARSVGDDHLVLTALTCWRTPSIWTTRPDRLLDPVMSTAIREMLPHTTGADRAWLLVTAVAEFEGNEERFAAQCSQEALDLARTVDDPELLCAALNSRVHTAIGPDDNHLLAGFAEEFVATAESVGNTDYAAAAHFFMAVTRAGQTDLVATHREMSLAMQSATSGKVAELVVVQATFGAVLDVLRGDLDKAAATYHAIGAQLAAAGNPAGEVFTLIEELSIGWYRGSVGHLIDAGLRNIYETAPESIAWVYAAALIDAGRLDEARTVAARGYRTVRDYYWTALEAFHAYALIKLGMAEEAAELYAELKDWSGSIAGLTSTSVVFGPMDDLLAGLAELCGDADAAARHREISATVMADVRRQLAEIG</sequence>
<dbReference type="RefSeq" id="WP_012832647.1">
    <property type="nucleotide sequence ID" value="NC_013441.1"/>
</dbReference>
<dbReference type="InterPro" id="IPR027417">
    <property type="entry name" value="P-loop_NTPase"/>
</dbReference>
<feature type="region of interest" description="Disordered" evidence="6">
    <location>
        <begin position="266"/>
        <end position="285"/>
    </location>
</feature>
<feature type="domain" description="OmpR/PhoB-type" evidence="7">
    <location>
        <begin position="6"/>
        <end position="111"/>
    </location>
</feature>
<dbReference type="SMART" id="SM01043">
    <property type="entry name" value="BTAD"/>
    <property type="match status" value="1"/>
</dbReference>
<evidence type="ECO:0000256" key="1">
    <source>
        <dbReference type="ARBA" id="ARBA00005820"/>
    </source>
</evidence>
<organism evidence="8 9">
    <name type="scientific">Gordonia bronchialis (strain ATCC 25592 / DSM 43247 / BCRC 13721 / JCM 3198 / KCTC 3076 / NBRC 16047 / NCTC 10667)</name>
    <name type="common">Rhodococcus bronchialis</name>
    <dbReference type="NCBI Taxonomy" id="526226"/>
    <lineage>
        <taxon>Bacteria</taxon>
        <taxon>Bacillati</taxon>
        <taxon>Actinomycetota</taxon>
        <taxon>Actinomycetes</taxon>
        <taxon>Mycobacteriales</taxon>
        <taxon>Gordoniaceae</taxon>
        <taxon>Gordonia</taxon>
    </lineage>
</organism>
<reference evidence="9" key="1">
    <citation type="submission" date="2009-10" db="EMBL/GenBank/DDBJ databases">
        <title>The complete chromosome of Gordonia bronchialis DSM 43247.</title>
        <authorList>
            <consortium name="US DOE Joint Genome Institute (JGI-PGF)"/>
            <person name="Lucas S."/>
            <person name="Copeland A."/>
            <person name="Lapidus A."/>
            <person name="Glavina del Rio T."/>
            <person name="Dalin E."/>
            <person name="Tice H."/>
            <person name="Bruce D."/>
            <person name="Goodwin L."/>
            <person name="Pitluck S."/>
            <person name="Kyrpides N."/>
            <person name="Mavromatis K."/>
            <person name="Ivanova N."/>
            <person name="Ovchinnikova G."/>
            <person name="Saunders E."/>
            <person name="Brettin T."/>
            <person name="Detter J.C."/>
            <person name="Han C."/>
            <person name="Larimer F."/>
            <person name="Land M."/>
            <person name="Hauser L."/>
            <person name="Markowitz V."/>
            <person name="Cheng J.-F."/>
            <person name="Hugenholtz P."/>
            <person name="Woyke T."/>
            <person name="Wu D."/>
            <person name="Jando M."/>
            <person name="Schneider S."/>
            <person name="Goeker M."/>
            <person name="Klenk H.-P."/>
            <person name="Eisen J.A."/>
        </authorList>
    </citation>
    <scope>NUCLEOTIDE SEQUENCE [LARGE SCALE GENOMIC DNA]</scope>
    <source>
        <strain evidence="9">ATCC 25592 / DSM 43247 / BCRC 13721 / JCM 3198 / KCTC 3076 / NBRC 16047 / NCTC 10667</strain>
    </source>
</reference>
<dbReference type="GO" id="GO:0006355">
    <property type="term" value="P:regulation of DNA-templated transcription"/>
    <property type="evidence" value="ECO:0007669"/>
    <property type="project" value="InterPro"/>
</dbReference>
<dbReference type="SUPFAM" id="SSF46894">
    <property type="entry name" value="C-terminal effector domain of the bipartite response regulators"/>
    <property type="match status" value="1"/>
</dbReference>
<dbReference type="InterPro" id="IPR041664">
    <property type="entry name" value="AAA_16"/>
</dbReference>
<keyword evidence="4" id="KW-0804">Transcription</keyword>
<dbReference type="Pfam" id="PF00486">
    <property type="entry name" value="Trans_reg_C"/>
    <property type="match status" value="1"/>
</dbReference>
<keyword evidence="9" id="KW-1185">Reference proteome</keyword>
<dbReference type="Pfam" id="PF13191">
    <property type="entry name" value="AAA_16"/>
    <property type="match status" value="1"/>
</dbReference>
<dbReference type="Gene3D" id="3.40.50.300">
    <property type="entry name" value="P-loop containing nucleotide triphosphate hydrolases"/>
    <property type="match status" value="1"/>
</dbReference>
<proteinExistence type="inferred from homology"/>
<gene>
    <name evidence="8" type="ordered locus">Gbro_0749</name>
</gene>
<evidence type="ECO:0000256" key="4">
    <source>
        <dbReference type="ARBA" id="ARBA00023163"/>
    </source>
</evidence>
<dbReference type="eggNOG" id="COG2909">
    <property type="taxonomic scope" value="Bacteria"/>
</dbReference>
<dbReference type="InterPro" id="IPR036388">
    <property type="entry name" value="WH-like_DNA-bd_sf"/>
</dbReference>
<dbReference type="InterPro" id="IPR011990">
    <property type="entry name" value="TPR-like_helical_dom_sf"/>
</dbReference>
<dbReference type="Gene3D" id="1.25.40.10">
    <property type="entry name" value="Tetratricopeptide repeat domain"/>
    <property type="match status" value="1"/>
</dbReference>
<dbReference type="OrthoDB" id="134712at2"/>
<evidence type="ECO:0000256" key="3">
    <source>
        <dbReference type="ARBA" id="ARBA00023125"/>
    </source>
</evidence>
<accession>D0L2U0</accession>
<dbReference type="EMBL" id="CP001802">
    <property type="protein sequence ID" value="ACY20065.1"/>
    <property type="molecule type" value="Genomic_DNA"/>
</dbReference>
<reference evidence="8 9" key="2">
    <citation type="journal article" date="2010" name="Stand. Genomic Sci.">
        <title>Complete genome sequence of Gordonia bronchialis type strain (3410).</title>
        <authorList>
            <person name="Ivanova N."/>
            <person name="Sikorski J."/>
            <person name="Jando M."/>
            <person name="Lapidus A."/>
            <person name="Nolan M."/>
            <person name="Lucas S."/>
            <person name="Del Rio T.G."/>
            <person name="Tice H."/>
            <person name="Copeland A."/>
            <person name="Cheng J.F."/>
            <person name="Chen F."/>
            <person name="Bruce D."/>
            <person name="Goodwin L."/>
            <person name="Pitluck S."/>
            <person name="Mavromatis K."/>
            <person name="Ovchinnikova G."/>
            <person name="Pati A."/>
            <person name="Chen A."/>
            <person name="Palaniappan K."/>
            <person name="Land M."/>
            <person name="Hauser L."/>
            <person name="Chang Y.J."/>
            <person name="Jeffries C.D."/>
            <person name="Chain P."/>
            <person name="Saunders E."/>
            <person name="Han C."/>
            <person name="Detter J.C."/>
            <person name="Brettin T."/>
            <person name="Rohde M."/>
            <person name="Goker M."/>
            <person name="Bristow J."/>
            <person name="Eisen J.A."/>
            <person name="Markowitz V."/>
            <person name="Hugenholtz P."/>
            <person name="Klenk H.P."/>
            <person name="Kyrpides N.C."/>
        </authorList>
    </citation>
    <scope>NUCLEOTIDE SEQUENCE [LARGE SCALE GENOMIC DNA]</scope>
    <source>
        <strain evidence="9">ATCC 25592 / DSM 43247 / BCRC 13721 / JCM 3198 / KCTC 3076 / NBRC 16047 / NCTC 10667</strain>
    </source>
</reference>
<dbReference type="SUPFAM" id="SSF48452">
    <property type="entry name" value="TPR-like"/>
    <property type="match status" value="1"/>
</dbReference>
<dbReference type="Pfam" id="PF03704">
    <property type="entry name" value="BTAD"/>
    <property type="match status" value="1"/>
</dbReference>
<dbReference type="GO" id="GO:0003677">
    <property type="term" value="F:DNA binding"/>
    <property type="evidence" value="ECO:0007669"/>
    <property type="project" value="UniProtKB-UniRule"/>
</dbReference>
<protein>
    <submittedName>
        <fullName evidence="8">Transcriptional activator domain protein</fullName>
    </submittedName>
</protein>
<evidence type="ECO:0000256" key="5">
    <source>
        <dbReference type="PROSITE-ProRule" id="PRU01091"/>
    </source>
</evidence>
<keyword evidence="2" id="KW-0805">Transcription regulation</keyword>
<dbReference type="InterPro" id="IPR016032">
    <property type="entry name" value="Sig_transdc_resp-reg_C-effctor"/>
</dbReference>
<evidence type="ECO:0000313" key="8">
    <source>
        <dbReference type="EMBL" id="ACY20065.1"/>
    </source>
</evidence>